<evidence type="ECO:0000313" key="2">
    <source>
        <dbReference type="Proteomes" id="UP000674318"/>
    </source>
</evidence>
<gene>
    <name evidence="1" type="ORF">JKF63_06495</name>
</gene>
<dbReference type="Proteomes" id="UP000674318">
    <property type="component" value="Unassembled WGS sequence"/>
</dbReference>
<dbReference type="OrthoDB" id="302784at2759"/>
<dbReference type="RefSeq" id="XP_067757861.1">
    <property type="nucleotide sequence ID" value="XM_067902444.1"/>
</dbReference>
<organism evidence="1 2">
    <name type="scientific">Porcisia hertigi</name>
    <dbReference type="NCBI Taxonomy" id="2761500"/>
    <lineage>
        <taxon>Eukaryota</taxon>
        <taxon>Discoba</taxon>
        <taxon>Euglenozoa</taxon>
        <taxon>Kinetoplastea</taxon>
        <taxon>Metakinetoplastina</taxon>
        <taxon>Trypanosomatida</taxon>
        <taxon>Trypanosomatidae</taxon>
        <taxon>Leishmaniinae</taxon>
        <taxon>Porcisia</taxon>
    </lineage>
</organism>
<dbReference type="KEGG" id="phet:94292521"/>
<dbReference type="GeneID" id="94292521"/>
<accession>A0A836LCV9</accession>
<sequence length="127" mass="14546">MDTEEGEFIICGTGGSAEDAAADAIVGVIEDFMISFDTEELWQSVPPLHTVSGYHDQYTVYRSVLEKVERELDAHVLAAFPEYKSIEEVSLLLQKRRGDITEDVWEFVSEGCFDYEEFIKQWKESRP</sequence>
<evidence type="ECO:0008006" key="3">
    <source>
        <dbReference type="Google" id="ProtNLM"/>
    </source>
</evidence>
<comment type="caution">
    <text evidence="1">The sequence shown here is derived from an EMBL/GenBank/DDBJ whole genome shotgun (WGS) entry which is preliminary data.</text>
</comment>
<dbReference type="AlphaFoldDB" id="A0A836LCV9"/>
<proteinExistence type="predicted"/>
<evidence type="ECO:0000313" key="1">
    <source>
        <dbReference type="EMBL" id="KAG5507546.1"/>
    </source>
</evidence>
<name>A0A836LCV9_9TRYP</name>
<keyword evidence="2" id="KW-1185">Reference proteome</keyword>
<reference evidence="1 2" key="1">
    <citation type="submission" date="2021-02" db="EMBL/GenBank/DDBJ databases">
        <title>Porcisia hertigi Genome sequencing and assembly.</title>
        <authorList>
            <person name="Almutairi H."/>
            <person name="Gatherer D."/>
        </authorList>
    </citation>
    <scope>NUCLEOTIDE SEQUENCE [LARGE SCALE GENOMIC DNA]</scope>
    <source>
        <strain evidence="1 2">C119</strain>
    </source>
</reference>
<protein>
    <recommendedName>
        <fullName evidence="3">ARF-like 2-binding protein</fullName>
    </recommendedName>
</protein>
<dbReference type="EMBL" id="JAFJZO010000018">
    <property type="protein sequence ID" value="KAG5507546.1"/>
    <property type="molecule type" value="Genomic_DNA"/>
</dbReference>